<protein>
    <submittedName>
        <fullName evidence="2">Type IV pilus assembly protein PilW</fullName>
    </submittedName>
</protein>
<reference evidence="3" key="1">
    <citation type="submission" date="2016-10" db="EMBL/GenBank/DDBJ databases">
        <authorList>
            <person name="Varghese N."/>
            <person name="Submissions S."/>
        </authorList>
    </citation>
    <scope>NUCLEOTIDE SEQUENCE [LARGE SCALE GENOMIC DNA]</scope>
    <source>
        <strain evidence="3">Nm71</strain>
    </source>
</reference>
<dbReference type="GO" id="GO:0043683">
    <property type="term" value="P:type IV pilus assembly"/>
    <property type="evidence" value="ECO:0007669"/>
    <property type="project" value="InterPro"/>
</dbReference>
<keyword evidence="3" id="KW-1185">Reference proteome</keyword>
<evidence type="ECO:0000313" key="2">
    <source>
        <dbReference type="EMBL" id="SET04117.1"/>
    </source>
</evidence>
<dbReference type="OrthoDB" id="5496259at2"/>
<feature type="transmembrane region" description="Helical" evidence="1">
    <location>
        <begin position="12"/>
        <end position="36"/>
    </location>
</feature>
<dbReference type="InterPro" id="IPR032092">
    <property type="entry name" value="PilW"/>
</dbReference>
<keyword evidence="1" id="KW-0812">Transmembrane</keyword>
<keyword evidence="1" id="KW-1133">Transmembrane helix</keyword>
<organism evidence="2 3">
    <name type="scientific">Nitrosomonas marina</name>
    <dbReference type="NCBI Taxonomy" id="917"/>
    <lineage>
        <taxon>Bacteria</taxon>
        <taxon>Pseudomonadati</taxon>
        <taxon>Pseudomonadota</taxon>
        <taxon>Betaproteobacteria</taxon>
        <taxon>Nitrosomonadales</taxon>
        <taxon>Nitrosomonadaceae</taxon>
        <taxon>Nitrosomonas</taxon>
    </lineage>
</organism>
<dbReference type="NCBIfam" id="TIGR02532">
    <property type="entry name" value="IV_pilin_GFxxxE"/>
    <property type="match status" value="1"/>
</dbReference>
<evidence type="ECO:0000313" key="3">
    <source>
        <dbReference type="Proteomes" id="UP000199345"/>
    </source>
</evidence>
<dbReference type="AlphaFoldDB" id="A0A1I0BD85"/>
<dbReference type="Pfam" id="PF07963">
    <property type="entry name" value="N_methyl"/>
    <property type="match status" value="1"/>
</dbReference>
<dbReference type="EMBL" id="FOIA01000010">
    <property type="protein sequence ID" value="SET04117.1"/>
    <property type="molecule type" value="Genomic_DNA"/>
</dbReference>
<proteinExistence type="predicted"/>
<dbReference type="Pfam" id="PF16074">
    <property type="entry name" value="PilW"/>
    <property type="match status" value="1"/>
</dbReference>
<name>A0A1I0BD85_9PROT</name>
<dbReference type="PROSITE" id="PS00409">
    <property type="entry name" value="PROKAR_NTER_METHYL"/>
    <property type="match status" value="1"/>
</dbReference>
<dbReference type="RefSeq" id="WP_090657673.1">
    <property type="nucleotide sequence ID" value="NZ_FOIA01000010.1"/>
</dbReference>
<dbReference type="InterPro" id="IPR012902">
    <property type="entry name" value="N_methyl_site"/>
</dbReference>
<sequence length="252" mass="26836">MMQFEKSGQSGFTLVEMMIALTLGLVILLAIGTVFVSSSQTFRGQEENARIQESGRFALEIIGRSIKQAGHADIPFAGFKVAFSGVPINGIDGGGGVPDTLTVQYDGVIGDNDCEGTQVTAADNIIQNYFNVDVANAQLRCDGEIDPAPALPAAPPSGIVLVENIEDLQILYGIDTVGDQSANQYVDTPADWDQVVTARVCVLVRSDQNNIASVGNNYRDCSGALAAVPADGRLRRAFTATFNLRNRINILP</sequence>
<evidence type="ECO:0000256" key="1">
    <source>
        <dbReference type="SAM" id="Phobius"/>
    </source>
</evidence>
<accession>A0A1I0BD85</accession>
<gene>
    <name evidence="2" type="ORF">SAMN05216326_11026</name>
</gene>
<keyword evidence="1" id="KW-0472">Membrane</keyword>
<dbReference type="Proteomes" id="UP000199345">
    <property type="component" value="Unassembled WGS sequence"/>
</dbReference>